<reference evidence="6 7" key="1">
    <citation type="submission" date="2024-04" db="EMBL/GenBank/DDBJ databases">
        <authorList>
            <person name="Rising A."/>
            <person name="Reimegard J."/>
            <person name="Sonavane S."/>
            <person name="Akerstrom W."/>
            <person name="Nylinder S."/>
            <person name="Hedman E."/>
            <person name="Kallberg Y."/>
        </authorList>
    </citation>
    <scope>NUCLEOTIDE SEQUENCE [LARGE SCALE GENOMIC DNA]</scope>
</reference>
<evidence type="ECO:0000256" key="1">
    <source>
        <dbReference type="ARBA" id="ARBA00004123"/>
    </source>
</evidence>
<gene>
    <name evidence="6" type="ORF">LARSCL_LOCUS3984</name>
</gene>
<comment type="subcellular location">
    <subcellularLocation>
        <location evidence="1">Nucleus</location>
    </subcellularLocation>
</comment>
<dbReference type="SUPFAM" id="SSF100939">
    <property type="entry name" value="SPOC domain-like"/>
    <property type="match status" value="1"/>
</dbReference>
<dbReference type="AlphaFoldDB" id="A0AAV1Z949"/>
<evidence type="ECO:0000259" key="5">
    <source>
        <dbReference type="PROSITE" id="PS50917"/>
    </source>
</evidence>
<comment type="caution">
    <text evidence="6">The sequence shown here is derived from an EMBL/GenBank/DDBJ whole genome shotgun (WGS) entry which is preliminary data.</text>
</comment>
<dbReference type="Pfam" id="PF07744">
    <property type="entry name" value="SPOC"/>
    <property type="match status" value="1"/>
</dbReference>
<dbReference type="InterPro" id="IPR012921">
    <property type="entry name" value="SPOC_C"/>
</dbReference>
<evidence type="ECO:0000313" key="6">
    <source>
        <dbReference type="EMBL" id="CAL1268081.1"/>
    </source>
</evidence>
<feature type="compositionally biased region" description="Basic and acidic residues" evidence="4">
    <location>
        <begin position="58"/>
        <end position="74"/>
    </location>
</feature>
<dbReference type="Proteomes" id="UP001497382">
    <property type="component" value="Unassembled WGS sequence"/>
</dbReference>
<name>A0AAV1Z949_9ARAC</name>
<sequence length="313" mass="35918">MALLEPESRENRRKRLKTRVVFTTSYLTELPASKDLSKLVVKMSGDNQEPVQEPVGNEVEKANDKQSSEKETRMKTAHKQLLLEAVKRERRLGFQQSYPVIWMGDLFLLNFEVRVEIRLVHGDLAVFKNAEPACTIAYPGIHVSKKLKFDDIPQKYLNRKMQAEEGSCVLIALPFGGNAVQSKRLQKKFIYYLNRQEIVGVSEFPQDGKTEVDPVFSETESEKAEKADKQLCERESSTCTTDKECASKRPEYEMLLFPPSKFVYRNILPVAPTLTERLYKDQIPHLMLVISNAFGCLRCAQLLEESMQDYKTV</sequence>
<dbReference type="EMBL" id="CAXIEN010000031">
    <property type="protein sequence ID" value="CAL1268081.1"/>
    <property type="molecule type" value="Genomic_DNA"/>
</dbReference>
<evidence type="ECO:0000256" key="4">
    <source>
        <dbReference type="SAM" id="MobiDB-lite"/>
    </source>
</evidence>
<keyword evidence="3" id="KW-0539">Nucleus</keyword>
<accession>A0AAV1Z949</accession>
<keyword evidence="7" id="KW-1185">Reference proteome</keyword>
<dbReference type="InterPro" id="IPR016194">
    <property type="entry name" value="SPOC-like_C_dom_sf"/>
</dbReference>
<proteinExistence type="predicted"/>
<dbReference type="GO" id="GO:0005634">
    <property type="term" value="C:nucleus"/>
    <property type="evidence" value="ECO:0007669"/>
    <property type="project" value="UniProtKB-SubCell"/>
</dbReference>
<dbReference type="GO" id="GO:0003723">
    <property type="term" value="F:RNA binding"/>
    <property type="evidence" value="ECO:0007669"/>
    <property type="project" value="UniProtKB-KW"/>
</dbReference>
<evidence type="ECO:0000256" key="3">
    <source>
        <dbReference type="ARBA" id="ARBA00023242"/>
    </source>
</evidence>
<dbReference type="InterPro" id="IPR010912">
    <property type="entry name" value="SPOC_met"/>
</dbReference>
<organism evidence="6 7">
    <name type="scientific">Larinioides sclopetarius</name>
    <dbReference type="NCBI Taxonomy" id="280406"/>
    <lineage>
        <taxon>Eukaryota</taxon>
        <taxon>Metazoa</taxon>
        <taxon>Ecdysozoa</taxon>
        <taxon>Arthropoda</taxon>
        <taxon>Chelicerata</taxon>
        <taxon>Arachnida</taxon>
        <taxon>Araneae</taxon>
        <taxon>Araneomorphae</taxon>
        <taxon>Entelegynae</taxon>
        <taxon>Araneoidea</taxon>
        <taxon>Araneidae</taxon>
        <taxon>Larinioides</taxon>
    </lineage>
</organism>
<keyword evidence="2" id="KW-0694">RNA-binding</keyword>
<dbReference type="Gene3D" id="2.40.290.10">
    <property type="match status" value="1"/>
</dbReference>
<feature type="domain" description="SPOC" evidence="5">
    <location>
        <begin position="91"/>
        <end position="293"/>
    </location>
</feature>
<evidence type="ECO:0000313" key="7">
    <source>
        <dbReference type="Proteomes" id="UP001497382"/>
    </source>
</evidence>
<feature type="region of interest" description="Disordered" evidence="4">
    <location>
        <begin position="46"/>
        <end position="74"/>
    </location>
</feature>
<dbReference type="PROSITE" id="PS50917">
    <property type="entry name" value="SPOC"/>
    <property type="match status" value="1"/>
</dbReference>
<protein>
    <recommendedName>
        <fullName evidence="5">SPOC domain-containing protein</fullName>
    </recommendedName>
</protein>
<evidence type="ECO:0000256" key="2">
    <source>
        <dbReference type="ARBA" id="ARBA00022884"/>
    </source>
</evidence>